<dbReference type="PANTHER" id="PTHR33741:SF5">
    <property type="entry name" value="TRANSMEMBRANE PROTEIN DDB_G0269096-RELATED"/>
    <property type="match status" value="1"/>
</dbReference>
<dbReference type="RefSeq" id="WP_007121217.1">
    <property type="nucleotide sequence ID" value="NZ_ABID01000032.1"/>
</dbReference>
<protein>
    <submittedName>
        <fullName evidence="4">HPP family/CBS domain protein</fullName>
    </submittedName>
</protein>
<keyword evidence="2" id="KW-1133">Transmembrane helix</keyword>
<keyword evidence="2" id="KW-0812">Transmembrane</keyword>
<feature type="transmembrane region" description="Helical" evidence="2">
    <location>
        <begin position="137"/>
        <end position="160"/>
    </location>
</feature>
<dbReference type="PANTHER" id="PTHR33741">
    <property type="entry name" value="TRANSMEMBRANE PROTEIN DDB_G0269096-RELATED"/>
    <property type="match status" value="1"/>
</dbReference>
<evidence type="ECO:0000259" key="3">
    <source>
        <dbReference type="PROSITE" id="PS51371"/>
    </source>
</evidence>
<dbReference type="Gene3D" id="3.10.580.10">
    <property type="entry name" value="CBS-domain"/>
    <property type="match status" value="1"/>
</dbReference>
<accession>A0ABP2D4M6</accession>
<dbReference type="Pfam" id="PF04982">
    <property type="entry name" value="TM_HPP"/>
    <property type="match status" value="1"/>
</dbReference>
<dbReference type="SUPFAM" id="SSF54631">
    <property type="entry name" value="CBS-domain pair"/>
    <property type="match status" value="1"/>
</dbReference>
<reference evidence="4 5" key="1">
    <citation type="submission" date="2007-11" db="EMBL/GenBank/DDBJ databases">
        <authorList>
            <person name="Wagner-Dobler I."/>
            <person name="Ferriera S."/>
            <person name="Johnson J."/>
            <person name="Kravitz S."/>
            <person name="Beeson K."/>
            <person name="Sutton G."/>
            <person name="Rogers Y.-H."/>
            <person name="Friedman R."/>
            <person name="Frazier M."/>
            <person name="Venter J.C."/>
        </authorList>
    </citation>
    <scope>NUCLEOTIDE SEQUENCE [LARGE SCALE GENOMIC DNA]</scope>
    <source>
        <strain evidence="4 5">HEL-45</strain>
    </source>
</reference>
<feature type="transmembrane region" description="Helical" evidence="2">
    <location>
        <begin position="99"/>
        <end position="117"/>
    </location>
</feature>
<dbReference type="InterPro" id="IPR000644">
    <property type="entry name" value="CBS_dom"/>
</dbReference>
<gene>
    <name evidence="4" type="ORF">OIHEL45_19351</name>
</gene>
<evidence type="ECO:0000313" key="5">
    <source>
        <dbReference type="Proteomes" id="UP000003257"/>
    </source>
</evidence>
<keyword evidence="2" id="KW-0472">Membrane</keyword>
<dbReference type="InterPro" id="IPR007065">
    <property type="entry name" value="HPP"/>
</dbReference>
<feature type="transmembrane region" description="Helical" evidence="2">
    <location>
        <begin position="73"/>
        <end position="92"/>
    </location>
</feature>
<feature type="transmembrane region" description="Helical" evidence="2">
    <location>
        <begin position="48"/>
        <end position="67"/>
    </location>
</feature>
<feature type="domain" description="CBS" evidence="3">
    <location>
        <begin position="234"/>
        <end position="291"/>
    </location>
</feature>
<dbReference type="InterPro" id="IPR058581">
    <property type="entry name" value="TM_HPP"/>
</dbReference>
<keyword evidence="5" id="KW-1185">Reference proteome</keyword>
<dbReference type="Pfam" id="PF00571">
    <property type="entry name" value="CBS"/>
    <property type="match status" value="2"/>
</dbReference>
<name>A0ABP2D4M6_9RHOB</name>
<keyword evidence="1" id="KW-0129">CBS domain</keyword>
<dbReference type="SMART" id="SM00116">
    <property type="entry name" value="CBS"/>
    <property type="match status" value="2"/>
</dbReference>
<organism evidence="4 5">
    <name type="scientific">Sulfitobacter indolifex HEL-45</name>
    <dbReference type="NCBI Taxonomy" id="391624"/>
    <lineage>
        <taxon>Bacteria</taxon>
        <taxon>Pseudomonadati</taxon>
        <taxon>Pseudomonadota</taxon>
        <taxon>Alphaproteobacteria</taxon>
        <taxon>Rhodobacterales</taxon>
        <taxon>Roseobacteraceae</taxon>
        <taxon>Sulfitobacter</taxon>
    </lineage>
</organism>
<comment type="caution">
    <text evidence="4">The sequence shown here is derived from an EMBL/GenBank/DDBJ whole genome shotgun (WGS) entry which is preliminary data.</text>
</comment>
<feature type="transmembrane region" description="Helical" evidence="2">
    <location>
        <begin position="20"/>
        <end position="41"/>
    </location>
</feature>
<feature type="domain" description="CBS" evidence="3">
    <location>
        <begin position="305"/>
        <end position="360"/>
    </location>
</feature>
<sequence>MRIRHHLEPALPRFHGGEPLRAGLGALIGISVCVGLAYLGALFGQTSFYLVAPLGATAVLLFCVPNSPLAQPWSAVMGNISAALVALITVWYIPGAWSVGIAVGGAITVMMFLRALHPPGGAVALLTALNPEVALAAGPWFALVPLGLATVVLVLCATVYNRLTGRKYPFRLPKEEPDDAPPRLGLSTDKISELLERYNQTTNLGVADLGRLLAAAEAEAAQHRFDGTTCADIMTSDLITVCPKTSLKEAARLLRKHRIKSLPVVDAGDSLRGVIFQADLLDVIFAQGRPLARKQQARQTAEDVMHSANRAVPHDLPVGVLLNRLAEQGSDVIPVVRGTQLVGILTRTDIMRLLLQGADERAVA</sequence>
<dbReference type="Proteomes" id="UP000003257">
    <property type="component" value="Unassembled WGS sequence"/>
</dbReference>
<dbReference type="InterPro" id="IPR046342">
    <property type="entry name" value="CBS_dom_sf"/>
</dbReference>
<dbReference type="EMBL" id="ABID01000032">
    <property type="protein sequence ID" value="EDQ03197.1"/>
    <property type="molecule type" value="Genomic_DNA"/>
</dbReference>
<dbReference type="PROSITE" id="PS51371">
    <property type="entry name" value="CBS"/>
    <property type="match status" value="2"/>
</dbReference>
<evidence type="ECO:0000313" key="4">
    <source>
        <dbReference type="EMBL" id="EDQ03197.1"/>
    </source>
</evidence>
<proteinExistence type="predicted"/>
<evidence type="ECO:0000256" key="1">
    <source>
        <dbReference type="PROSITE-ProRule" id="PRU00703"/>
    </source>
</evidence>
<evidence type="ECO:0000256" key="2">
    <source>
        <dbReference type="SAM" id="Phobius"/>
    </source>
</evidence>